<feature type="transmembrane region" description="Helical" evidence="1">
    <location>
        <begin position="379"/>
        <end position="396"/>
    </location>
</feature>
<feature type="transmembrane region" description="Helical" evidence="1">
    <location>
        <begin position="237"/>
        <end position="258"/>
    </location>
</feature>
<evidence type="ECO:0008006" key="4">
    <source>
        <dbReference type="Google" id="ProtNLM"/>
    </source>
</evidence>
<dbReference type="Proteomes" id="UP000886066">
    <property type="component" value="Unassembled WGS sequence"/>
</dbReference>
<dbReference type="SUPFAM" id="SSF52833">
    <property type="entry name" value="Thioredoxin-like"/>
    <property type="match status" value="1"/>
</dbReference>
<keyword evidence="2" id="KW-0732">Signal</keyword>
<protein>
    <recommendedName>
        <fullName evidence="4">Thioredoxin domain-containing protein</fullName>
    </recommendedName>
</protein>
<feature type="transmembrane region" description="Helical" evidence="1">
    <location>
        <begin position="336"/>
        <end position="359"/>
    </location>
</feature>
<proteinExistence type="predicted"/>
<feature type="transmembrane region" description="Helical" evidence="1">
    <location>
        <begin position="174"/>
        <end position="198"/>
    </location>
</feature>
<reference evidence="3" key="1">
    <citation type="journal article" date="2020" name="mSystems">
        <title>Genome- and Community-Level Interaction Insights into Carbon Utilization and Element Cycling Functions of Hydrothermarchaeota in Hydrothermal Sediment.</title>
        <authorList>
            <person name="Zhou Z."/>
            <person name="Liu Y."/>
            <person name="Xu W."/>
            <person name="Pan J."/>
            <person name="Luo Z.H."/>
            <person name="Li M."/>
        </authorList>
    </citation>
    <scope>NUCLEOTIDE SEQUENCE [LARGE SCALE GENOMIC DNA]</scope>
    <source>
        <strain evidence="3">SpSt-1219</strain>
    </source>
</reference>
<dbReference type="EMBL" id="DSDM01000036">
    <property type="protein sequence ID" value="HDQ88642.1"/>
    <property type="molecule type" value="Genomic_DNA"/>
</dbReference>
<dbReference type="AlphaFoldDB" id="A0A7C1DJN7"/>
<feature type="chain" id="PRO_5027638811" description="Thioredoxin domain-containing protein" evidence="2">
    <location>
        <begin position="29"/>
        <end position="402"/>
    </location>
</feature>
<keyword evidence="1" id="KW-0812">Transmembrane</keyword>
<evidence type="ECO:0000313" key="3">
    <source>
        <dbReference type="EMBL" id="HDQ88642.1"/>
    </source>
</evidence>
<evidence type="ECO:0000256" key="1">
    <source>
        <dbReference type="SAM" id="Phobius"/>
    </source>
</evidence>
<sequence length="402" mass="44790">MKKIFLRLFSVAFAFLLVNGLYATPAFADSPINAYFFWGEGCPHCAQEEAFLEGLQKEYSNLKIHSFEIYKNRKNALLLQKVGRALSTDVSGVPFLVIGDIAFAGYSPNITAPKIRSQVEECFLNTCSDPVASLLEVTPEEPPLERSKNSDSSEHSINVSIIGLVNLDSLSLPLLSVLLGFLDGFNPCAMWVLLFLISMLIGMENKKRRWILGMAFIVASAFVYFIFMAAWLNLILFLGFLVWVRLAIGGVALAGGGYSLKEFFTNKDAGCKVTGAENRQKIFQGIKTTVTENNFWLALGGIVVLAFMVNLVELICSAGLPAIFTQILALNNLAPWQYYFYIFVYIFFFMLDDLVVFFISMKTLEMTGITTKYTRASRLIGGILMLLIGLLIIFKPEVLMFG</sequence>
<evidence type="ECO:0000256" key="2">
    <source>
        <dbReference type="SAM" id="SignalP"/>
    </source>
</evidence>
<gene>
    <name evidence="3" type="ORF">ENN92_00630</name>
</gene>
<keyword evidence="1" id="KW-1133">Transmembrane helix</keyword>
<accession>A0A7C1DJN7</accession>
<dbReference type="CDD" id="cd01659">
    <property type="entry name" value="TRX_superfamily"/>
    <property type="match status" value="1"/>
</dbReference>
<dbReference type="Gene3D" id="3.40.30.10">
    <property type="entry name" value="Glutaredoxin"/>
    <property type="match status" value="1"/>
</dbReference>
<dbReference type="InterPro" id="IPR036249">
    <property type="entry name" value="Thioredoxin-like_sf"/>
</dbReference>
<organism evidence="3">
    <name type="scientific">candidate division WWE3 bacterium</name>
    <dbReference type="NCBI Taxonomy" id="2053526"/>
    <lineage>
        <taxon>Bacteria</taxon>
        <taxon>Katanobacteria</taxon>
    </lineage>
</organism>
<feature type="signal peptide" evidence="2">
    <location>
        <begin position="1"/>
        <end position="28"/>
    </location>
</feature>
<keyword evidence="1" id="KW-0472">Membrane</keyword>
<feature type="transmembrane region" description="Helical" evidence="1">
    <location>
        <begin position="210"/>
        <end position="231"/>
    </location>
</feature>
<feature type="transmembrane region" description="Helical" evidence="1">
    <location>
        <begin position="295"/>
        <end position="324"/>
    </location>
</feature>
<comment type="caution">
    <text evidence="3">The sequence shown here is derived from an EMBL/GenBank/DDBJ whole genome shotgun (WGS) entry which is preliminary data.</text>
</comment>
<name>A0A7C1DJN7_UNCKA</name>